<sequence>MNEGNLTWGIIFLILGIIILVMSVLIQVQVITFEDSENEINPDAWYWYLLDVIGVVFIIVGIILFATMQKYGMPFEILSKPFEFSDDDIVAGDKTLE</sequence>
<organism evidence="2">
    <name type="scientific">viral metagenome</name>
    <dbReference type="NCBI Taxonomy" id="1070528"/>
    <lineage>
        <taxon>unclassified sequences</taxon>
        <taxon>metagenomes</taxon>
        <taxon>organismal metagenomes</taxon>
    </lineage>
</organism>
<name>A0A6C0AD96_9ZZZZ</name>
<keyword evidence="1" id="KW-0812">Transmembrane</keyword>
<feature type="transmembrane region" description="Helical" evidence="1">
    <location>
        <begin position="45"/>
        <end position="66"/>
    </location>
</feature>
<evidence type="ECO:0000313" key="2">
    <source>
        <dbReference type="EMBL" id="QHS77699.1"/>
    </source>
</evidence>
<keyword evidence="1" id="KW-0472">Membrane</keyword>
<keyword evidence="1" id="KW-1133">Transmembrane helix</keyword>
<dbReference type="AlphaFoldDB" id="A0A6C0AD96"/>
<proteinExistence type="predicted"/>
<accession>A0A6C0AD96</accession>
<feature type="transmembrane region" description="Helical" evidence="1">
    <location>
        <begin position="7"/>
        <end position="33"/>
    </location>
</feature>
<dbReference type="EMBL" id="MN740593">
    <property type="protein sequence ID" value="QHS77699.1"/>
    <property type="molecule type" value="Genomic_DNA"/>
</dbReference>
<reference evidence="2" key="1">
    <citation type="journal article" date="2020" name="Nature">
        <title>Giant virus diversity and host interactions through global metagenomics.</title>
        <authorList>
            <person name="Schulz F."/>
            <person name="Roux S."/>
            <person name="Paez-Espino D."/>
            <person name="Jungbluth S."/>
            <person name="Walsh D.A."/>
            <person name="Denef V.J."/>
            <person name="McMahon K.D."/>
            <person name="Konstantinidis K.T."/>
            <person name="Eloe-Fadrosh E.A."/>
            <person name="Kyrpides N.C."/>
            <person name="Woyke T."/>
        </authorList>
    </citation>
    <scope>NUCLEOTIDE SEQUENCE</scope>
    <source>
        <strain evidence="2">GVMAG-S-1021933-23</strain>
    </source>
</reference>
<protein>
    <submittedName>
        <fullName evidence="2">Uncharacterized protein</fullName>
    </submittedName>
</protein>
<evidence type="ECO:0000256" key="1">
    <source>
        <dbReference type="SAM" id="Phobius"/>
    </source>
</evidence>